<organism evidence="9 10">
    <name type="scientific">Halobacillus kuroshimensis</name>
    <dbReference type="NCBI Taxonomy" id="302481"/>
    <lineage>
        <taxon>Bacteria</taxon>
        <taxon>Bacillati</taxon>
        <taxon>Bacillota</taxon>
        <taxon>Bacilli</taxon>
        <taxon>Bacillales</taxon>
        <taxon>Bacillaceae</taxon>
        <taxon>Halobacillus</taxon>
    </lineage>
</organism>
<evidence type="ECO:0000256" key="2">
    <source>
        <dbReference type="ARBA" id="ARBA00022448"/>
    </source>
</evidence>
<gene>
    <name evidence="9" type="ORF">JF544_13985</name>
</gene>
<dbReference type="InterPro" id="IPR000390">
    <property type="entry name" value="Small_drug/metabolite_transptr"/>
</dbReference>
<keyword evidence="3" id="KW-1003">Cell membrane</keyword>
<comment type="similarity">
    <text evidence="7">Belongs to the drug/metabolite transporter (DMT) superfamily. Small multidrug resistance (SMR) (TC 2.A.7.1) family.</text>
</comment>
<feature type="transmembrane region" description="Helical" evidence="8">
    <location>
        <begin position="84"/>
        <end position="103"/>
    </location>
</feature>
<evidence type="ECO:0000256" key="6">
    <source>
        <dbReference type="ARBA" id="ARBA00023136"/>
    </source>
</evidence>
<comment type="subcellular location">
    <subcellularLocation>
        <location evidence="1 7">Cell membrane</location>
        <topology evidence="1 7">Multi-pass membrane protein</topology>
    </subcellularLocation>
</comment>
<evidence type="ECO:0000256" key="5">
    <source>
        <dbReference type="ARBA" id="ARBA00022989"/>
    </source>
</evidence>
<keyword evidence="6 8" id="KW-0472">Membrane</keyword>
<evidence type="ECO:0000256" key="7">
    <source>
        <dbReference type="RuleBase" id="RU003942"/>
    </source>
</evidence>
<dbReference type="Proteomes" id="UP000663970">
    <property type="component" value="Unassembled WGS sequence"/>
</dbReference>
<dbReference type="PANTHER" id="PTHR30561:SF0">
    <property type="entry name" value="GUANIDINIUM EXPORTER"/>
    <property type="match status" value="1"/>
</dbReference>
<keyword evidence="4 7" id="KW-0812">Transmembrane</keyword>
<proteinExistence type="inferred from homology"/>
<keyword evidence="10" id="KW-1185">Reference proteome</keyword>
<feature type="transmembrane region" description="Helical" evidence="8">
    <location>
        <begin position="32"/>
        <end position="50"/>
    </location>
</feature>
<dbReference type="InterPro" id="IPR045324">
    <property type="entry name" value="Small_multidrug_res"/>
</dbReference>
<reference evidence="9 10" key="1">
    <citation type="submission" date="2020-12" db="EMBL/GenBank/DDBJ databases">
        <title>Oil enriched cultivation method for isolating marine PHA-producing bacteria.</title>
        <authorList>
            <person name="Zheng W."/>
            <person name="Yu S."/>
            <person name="Huang Y."/>
        </authorList>
    </citation>
    <scope>NUCLEOTIDE SEQUENCE [LARGE SCALE GENOMIC DNA]</scope>
    <source>
        <strain evidence="9 10">SY-2-6</strain>
    </source>
</reference>
<dbReference type="Pfam" id="PF00893">
    <property type="entry name" value="Multi_Drug_Res"/>
    <property type="match status" value="1"/>
</dbReference>
<accession>A0ABS3DYG9</accession>
<dbReference type="RefSeq" id="WP_206934772.1">
    <property type="nucleotide sequence ID" value="NZ_JAEKJY010000004.1"/>
</dbReference>
<keyword evidence="5 8" id="KW-1133">Transmembrane helix</keyword>
<name>A0ABS3DYG9_9BACI</name>
<evidence type="ECO:0000256" key="4">
    <source>
        <dbReference type="ARBA" id="ARBA00022692"/>
    </source>
</evidence>
<evidence type="ECO:0000313" key="10">
    <source>
        <dbReference type="Proteomes" id="UP000663970"/>
    </source>
</evidence>
<keyword evidence="2" id="KW-0813">Transport</keyword>
<evidence type="ECO:0000256" key="3">
    <source>
        <dbReference type="ARBA" id="ARBA00022475"/>
    </source>
</evidence>
<dbReference type="Gene3D" id="1.10.3730.20">
    <property type="match status" value="1"/>
</dbReference>
<evidence type="ECO:0000256" key="8">
    <source>
        <dbReference type="SAM" id="Phobius"/>
    </source>
</evidence>
<protein>
    <submittedName>
        <fullName evidence="9">Multidrug efflux SMR transporter</fullName>
    </submittedName>
</protein>
<feature type="transmembrane region" description="Helical" evidence="8">
    <location>
        <begin position="57"/>
        <end position="78"/>
    </location>
</feature>
<dbReference type="SUPFAM" id="SSF103481">
    <property type="entry name" value="Multidrug resistance efflux transporter EmrE"/>
    <property type="match status" value="1"/>
</dbReference>
<dbReference type="EMBL" id="JAEKJY010000004">
    <property type="protein sequence ID" value="MBN8236373.1"/>
    <property type="molecule type" value="Genomic_DNA"/>
</dbReference>
<dbReference type="InterPro" id="IPR037185">
    <property type="entry name" value="EmrE-like"/>
</dbReference>
<dbReference type="PANTHER" id="PTHR30561">
    <property type="entry name" value="SMR FAMILY PROTON-DEPENDENT DRUG EFFLUX TRANSPORTER SUGE"/>
    <property type="match status" value="1"/>
</dbReference>
<comment type="caution">
    <text evidence="9">The sequence shown here is derived from an EMBL/GenBank/DDBJ whole genome shotgun (WGS) entry which is preliminary data.</text>
</comment>
<evidence type="ECO:0000256" key="1">
    <source>
        <dbReference type="ARBA" id="ARBA00004651"/>
    </source>
</evidence>
<evidence type="ECO:0000313" key="9">
    <source>
        <dbReference type="EMBL" id="MBN8236373.1"/>
    </source>
</evidence>
<sequence length="104" mass="11180">MSWLYLMFAGLLEVGGVISLKMAEGFTKMKPSLAFVIFMGSSFVLLSLSLKEIPISIGYGIWTGIGAAGSVLLGMFIFKERKDLKKLIFVGGIIGCIVGLKLLS</sequence>